<dbReference type="EMBL" id="HBHY01021641">
    <property type="protein sequence ID" value="CAE0152697.1"/>
    <property type="molecule type" value="Transcribed_RNA"/>
</dbReference>
<proteinExistence type="inferred from homology"/>
<dbReference type="PANTHER" id="PTHR22767">
    <property type="entry name" value="N-TERMINAL ACETYLTRANSFERASE-RELATED"/>
    <property type="match status" value="1"/>
</dbReference>
<organism evidence="2">
    <name type="scientific">Prasinoderma singulare</name>
    <dbReference type="NCBI Taxonomy" id="676789"/>
    <lineage>
        <taxon>Eukaryota</taxon>
        <taxon>Viridiplantae</taxon>
        <taxon>Prasinodermophyta</taxon>
        <taxon>Prasinodermophyceae</taxon>
        <taxon>Prasinodermales</taxon>
        <taxon>Prasinodermaceae</taxon>
        <taxon>Prasinoderma</taxon>
    </lineage>
</organism>
<dbReference type="AlphaFoldDB" id="A0A7S3C313"/>
<name>A0A7S3C313_9VIRI</name>
<dbReference type="GO" id="GO:0031416">
    <property type="term" value="C:NatB complex"/>
    <property type="evidence" value="ECO:0007669"/>
    <property type="project" value="TreeGrafter"/>
</dbReference>
<dbReference type="PANTHER" id="PTHR22767:SF3">
    <property type="entry name" value="N-ALPHA-ACETYLTRANSFERASE 25, NATB AUXILIARY SUBUNIT"/>
    <property type="match status" value="1"/>
</dbReference>
<reference evidence="2" key="1">
    <citation type="submission" date="2021-01" db="EMBL/GenBank/DDBJ databases">
        <authorList>
            <person name="Corre E."/>
            <person name="Pelletier E."/>
            <person name="Niang G."/>
            <person name="Scheremetjew M."/>
            <person name="Finn R."/>
            <person name="Kale V."/>
            <person name="Holt S."/>
            <person name="Cochrane G."/>
            <person name="Meng A."/>
            <person name="Brown T."/>
            <person name="Cohen L."/>
        </authorList>
    </citation>
    <scope>NUCLEOTIDE SEQUENCE</scope>
    <source>
        <strain evidence="2">RCC927</strain>
    </source>
</reference>
<dbReference type="Pfam" id="PF09797">
    <property type="entry name" value="NatB_MDM20"/>
    <property type="match status" value="1"/>
</dbReference>
<comment type="similarity">
    <text evidence="1">Belongs to the MDM20/NAA25 family.</text>
</comment>
<gene>
    <name evidence="2" type="ORF">PSIN1315_LOCUS13840</name>
</gene>
<sequence length="449" mass="46054">MASPAREGVVLAAVAALERGCSRSSHHAEMRIALVSAYLALGCPTQAQIHWKQLDVKNIQMDTLSHHMQPAVGVLGPMAIARGVRRAILKLHSDHESGDAGDMYVLALKHGAFAKAIEMVGFARRLASSHQLADARADVEAEEALVACLTGVGSGAAPQASSVETARAGLDVMRANEDMGLRPFWDPLPGACALCHKDARSGVAGLGGRQSDLPDDECTAWRARVEQKRLLAVAARAAAAPQAQGVAAIATAHSRAMDIAGASAGVSARRGADGVVRAAVEAWAAAADNDVDVPQRIETLQVAVSEAASAAKAALEGDMYACGSLEQAGWLANDGARWAAAMLKQASRALASRGDGAAASRNALSACAQAVASSLDSLAAQLGQAESDLEAALGRATRAAASDALPDGWNDFLERAVAATAKDQAIAAGMLADSLTKSAGWCRGVVGRL</sequence>
<evidence type="ECO:0000313" key="2">
    <source>
        <dbReference type="EMBL" id="CAE0152697.1"/>
    </source>
</evidence>
<protein>
    <submittedName>
        <fullName evidence="2">Uncharacterized protein</fullName>
    </submittedName>
</protein>
<evidence type="ECO:0000256" key="1">
    <source>
        <dbReference type="ARBA" id="ARBA00006298"/>
    </source>
</evidence>
<accession>A0A7S3C313</accession>
<dbReference type="InterPro" id="IPR019183">
    <property type="entry name" value="NAA25_NatB_aux_su"/>
</dbReference>